<keyword evidence="4" id="KW-0479">Metal-binding</keyword>
<evidence type="ECO:0000256" key="4">
    <source>
        <dbReference type="ARBA" id="ARBA00022723"/>
    </source>
</evidence>
<dbReference type="GO" id="GO:0043067">
    <property type="term" value="P:regulation of programmed cell death"/>
    <property type="evidence" value="ECO:0007669"/>
    <property type="project" value="TreeGrafter"/>
</dbReference>
<reference evidence="16" key="1">
    <citation type="journal article" date="2019" name="Toxins">
        <title>Detection of Abrin-Like and Prepropulchellin-Like Toxin Genes and Transcripts Using Whole Genome Sequencing and Full-Length Transcript Sequencing of Abrus precatorius.</title>
        <authorList>
            <person name="Hovde B.T."/>
            <person name="Daligault H.E."/>
            <person name="Hanschen E.R."/>
            <person name="Kunde Y.A."/>
            <person name="Johnson M.B."/>
            <person name="Starkenburg S.R."/>
            <person name="Johnson S.L."/>
        </authorList>
    </citation>
    <scope>NUCLEOTIDE SEQUENCE [LARGE SCALE GENOMIC DNA]</scope>
</reference>
<name>A0A8B8LLN1_ABRPR</name>
<evidence type="ECO:0000256" key="11">
    <source>
        <dbReference type="ARBA" id="ARBA00062563"/>
    </source>
</evidence>
<dbReference type="AlphaFoldDB" id="A0A8B8LLN1"/>
<dbReference type="GO" id="GO:0008270">
    <property type="term" value="F:zinc ion binding"/>
    <property type="evidence" value="ECO:0007669"/>
    <property type="project" value="UniProtKB-KW"/>
</dbReference>
<dbReference type="PANTHER" id="PTHR42647">
    <property type="entry name" value="SBP (S-RIBONUCLEASE BINDING PROTEIN) FAMILY PROTEIN"/>
    <property type="match status" value="1"/>
</dbReference>
<keyword evidence="16" id="KW-1185">Reference proteome</keyword>
<evidence type="ECO:0000256" key="2">
    <source>
        <dbReference type="ARBA" id="ARBA00012483"/>
    </source>
</evidence>
<comment type="pathway">
    <text evidence="10">Protein degradation; proteasomal ubiquitin-dependent pathway.</text>
</comment>
<feature type="region of interest" description="Disordered" evidence="14">
    <location>
        <begin position="232"/>
        <end position="252"/>
    </location>
</feature>
<dbReference type="PANTHER" id="PTHR42647:SF12">
    <property type="entry name" value="BOI-RELATED E3 UBIQUITIN-PROTEIN LIGASE 2-RELATED"/>
    <property type="match status" value="1"/>
</dbReference>
<evidence type="ECO:0000256" key="3">
    <source>
        <dbReference type="ARBA" id="ARBA00022679"/>
    </source>
</evidence>
<gene>
    <name evidence="17" type="primary">LOC113865750</name>
</gene>
<dbReference type="GO" id="GO:0061630">
    <property type="term" value="F:ubiquitin protein ligase activity"/>
    <property type="evidence" value="ECO:0007669"/>
    <property type="project" value="UniProtKB-EC"/>
</dbReference>
<evidence type="ECO:0000256" key="14">
    <source>
        <dbReference type="SAM" id="MobiDB-lite"/>
    </source>
</evidence>
<evidence type="ECO:0000256" key="5">
    <source>
        <dbReference type="ARBA" id="ARBA00022771"/>
    </source>
</evidence>
<comment type="subunit">
    <text evidence="11">Interacts with the DELLA proteins GAI, RGA, RGL1, RGL2 and RGL3.</text>
</comment>
<keyword evidence="6" id="KW-0833">Ubl conjugation pathway</keyword>
<sequence length="338" mass="37710">MAVEARRINLFPPQLIPNREILTNPIDASIIHMYNTQTINHSMLPLSAVTITASDTLFSAAPPFPYNPLPNKTATLKSDNSTLSYNNNDNVVSVPRKRSRDSISSCHFPWYHKNNTDTFSFLGEDISLHIHRQQLDLDNLISHHMEKVRVELEEKRKRQARRLMEAIEVGMMKRLKAKEEEILKIEKLNYALEEKVKSLCIENQIWRDLAQTNEATANALRTNLEHVLSQVGADGGEGAGVPPAEEEDAESCCGSNEEGWRTVATGAQDKEGEGTGGVMNNSNGGDERRLCRKCGKEESCVLILPCRHLCLCTVCGSTLHICPVCKSFKNASVHVNMT</sequence>
<evidence type="ECO:0000256" key="12">
    <source>
        <dbReference type="PROSITE-ProRule" id="PRU00175"/>
    </source>
</evidence>
<dbReference type="InterPro" id="IPR013083">
    <property type="entry name" value="Znf_RING/FYVE/PHD"/>
</dbReference>
<evidence type="ECO:0000256" key="10">
    <source>
        <dbReference type="ARBA" id="ARBA00060618"/>
    </source>
</evidence>
<dbReference type="InterPro" id="IPR001841">
    <property type="entry name" value="Znf_RING"/>
</dbReference>
<organism evidence="16 17">
    <name type="scientific">Abrus precatorius</name>
    <name type="common">Indian licorice</name>
    <name type="synonym">Glycine abrus</name>
    <dbReference type="NCBI Taxonomy" id="3816"/>
    <lineage>
        <taxon>Eukaryota</taxon>
        <taxon>Viridiplantae</taxon>
        <taxon>Streptophyta</taxon>
        <taxon>Embryophyta</taxon>
        <taxon>Tracheophyta</taxon>
        <taxon>Spermatophyta</taxon>
        <taxon>Magnoliopsida</taxon>
        <taxon>eudicotyledons</taxon>
        <taxon>Gunneridae</taxon>
        <taxon>Pentapetalae</taxon>
        <taxon>rosids</taxon>
        <taxon>fabids</taxon>
        <taxon>Fabales</taxon>
        <taxon>Fabaceae</taxon>
        <taxon>Papilionoideae</taxon>
        <taxon>50 kb inversion clade</taxon>
        <taxon>NPAAA clade</taxon>
        <taxon>indigoferoid/millettioid clade</taxon>
        <taxon>Abreae</taxon>
        <taxon>Abrus</taxon>
    </lineage>
</organism>
<dbReference type="RefSeq" id="XP_027356288.1">
    <property type="nucleotide sequence ID" value="XM_027500487.1"/>
</dbReference>
<dbReference type="GO" id="GO:0006952">
    <property type="term" value="P:defense response"/>
    <property type="evidence" value="ECO:0007669"/>
    <property type="project" value="UniProtKB-KW"/>
</dbReference>
<dbReference type="Proteomes" id="UP000694853">
    <property type="component" value="Unplaced"/>
</dbReference>
<evidence type="ECO:0000256" key="8">
    <source>
        <dbReference type="ARBA" id="ARBA00022833"/>
    </source>
</evidence>
<evidence type="ECO:0000259" key="15">
    <source>
        <dbReference type="PROSITE" id="PS50089"/>
    </source>
</evidence>
<reference evidence="17" key="2">
    <citation type="submission" date="2025-08" db="UniProtKB">
        <authorList>
            <consortium name="RefSeq"/>
        </authorList>
    </citation>
    <scope>IDENTIFICATION</scope>
    <source>
        <tissue evidence="17">Young leaves</tissue>
    </source>
</reference>
<dbReference type="PROSITE" id="PS50089">
    <property type="entry name" value="ZF_RING_2"/>
    <property type="match status" value="1"/>
</dbReference>
<dbReference type="KEGG" id="aprc:113865750"/>
<dbReference type="FunFam" id="3.30.40.10:FF:000541">
    <property type="entry name" value="BOI-related E3 ubiquitin-protein ligase 1"/>
    <property type="match status" value="1"/>
</dbReference>
<dbReference type="Gene3D" id="3.30.40.10">
    <property type="entry name" value="Zinc/RING finger domain, C3HC4 (zinc finger)"/>
    <property type="match status" value="1"/>
</dbReference>
<dbReference type="GeneID" id="113865750"/>
<evidence type="ECO:0000256" key="1">
    <source>
        <dbReference type="ARBA" id="ARBA00000900"/>
    </source>
</evidence>
<dbReference type="OrthoDB" id="1711136at2759"/>
<evidence type="ECO:0000256" key="9">
    <source>
        <dbReference type="ARBA" id="ARBA00055493"/>
    </source>
</evidence>
<dbReference type="CDD" id="cd16649">
    <property type="entry name" value="mRING-HC-C3HC5_CGRF1-like"/>
    <property type="match status" value="1"/>
</dbReference>
<keyword evidence="3" id="KW-0808">Transferase</keyword>
<keyword evidence="5 12" id="KW-0863">Zinc-finger</keyword>
<keyword evidence="7" id="KW-0611">Plant defense</keyword>
<dbReference type="EC" id="2.3.2.27" evidence="2"/>
<evidence type="ECO:0000313" key="17">
    <source>
        <dbReference type="RefSeq" id="XP_027356288.1"/>
    </source>
</evidence>
<protein>
    <recommendedName>
        <fullName evidence="2">RING-type E3 ubiquitin transferase</fullName>
        <ecNumber evidence="2">2.3.2.27</ecNumber>
    </recommendedName>
</protein>
<feature type="coiled-coil region" evidence="13">
    <location>
        <begin position="149"/>
        <end position="195"/>
    </location>
</feature>
<accession>A0A8B8LLN1</accession>
<proteinExistence type="predicted"/>
<keyword evidence="13" id="KW-0175">Coiled coil</keyword>
<evidence type="ECO:0000256" key="7">
    <source>
        <dbReference type="ARBA" id="ARBA00022821"/>
    </source>
</evidence>
<comment type="function">
    <text evidence="9">Probable E3 ubiquitin-protein ligase. Has no effect on the stability of the DELLA proteins.</text>
</comment>
<keyword evidence="8" id="KW-0862">Zinc</keyword>
<evidence type="ECO:0000256" key="13">
    <source>
        <dbReference type="SAM" id="Coils"/>
    </source>
</evidence>
<evidence type="ECO:0000256" key="6">
    <source>
        <dbReference type="ARBA" id="ARBA00022786"/>
    </source>
</evidence>
<feature type="domain" description="RING-type" evidence="15">
    <location>
        <begin position="291"/>
        <end position="326"/>
    </location>
</feature>
<evidence type="ECO:0000313" key="16">
    <source>
        <dbReference type="Proteomes" id="UP000694853"/>
    </source>
</evidence>
<dbReference type="Pfam" id="PF13920">
    <property type="entry name" value="zf-C3HC4_3"/>
    <property type="match status" value="1"/>
</dbReference>
<comment type="catalytic activity">
    <reaction evidence="1">
        <text>S-ubiquitinyl-[E2 ubiquitin-conjugating enzyme]-L-cysteine + [acceptor protein]-L-lysine = [E2 ubiquitin-conjugating enzyme]-L-cysteine + N(6)-ubiquitinyl-[acceptor protein]-L-lysine.</text>
        <dbReference type="EC" id="2.3.2.27"/>
    </reaction>
</comment>